<accession>A0A0M3JKN7</accession>
<dbReference type="GO" id="GO:0016594">
    <property type="term" value="F:glycine binding"/>
    <property type="evidence" value="ECO:0007669"/>
    <property type="project" value="TreeGrafter"/>
</dbReference>
<proteinExistence type="predicted"/>
<evidence type="ECO:0000313" key="1">
    <source>
        <dbReference type="EMBL" id="VDK30468.1"/>
    </source>
</evidence>
<reference evidence="1 2" key="2">
    <citation type="submission" date="2018-11" db="EMBL/GenBank/DDBJ databases">
        <authorList>
            <consortium name="Pathogen Informatics"/>
        </authorList>
    </citation>
    <scope>NUCLEOTIDE SEQUENCE [LARGE SCALE GENOMIC DNA]</scope>
</reference>
<dbReference type="EMBL" id="UYRR01020447">
    <property type="protein sequence ID" value="VDK30468.1"/>
    <property type="molecule type" value="Genomic_DNA"/>
</dbReference>
<evidence type="ECO:0000313" key="2">
    <source>
        <dbReference type="Proteomes" id="UP000267096"/>
    </source>
</evidence>
<organism evidence="3">
    <name type="scientific">Anisakis simplex</name>
    <name type="common">Herring worm</name>
    <dbReference type="NCBI Taxonomy" id="6269"/>
    <lineage>
        <taxon>Eukaryota</taxon>
        <taxon>Metazoa</taxon>
        <taxon>Ecdysozoa</taxon>
        <taxon>Nematoda</taxon>
        <taxon>Chromadorea</taxon>
        <taxon>Rhabditida</taxon>
        <taxon>Spirurina</taxon>
        <taxon>Ascaridomorpha</taxon>
        <taxon>Ascaridoidea</taxon>
        <taxon>Anisakidae</taxon>
        <taxon>Anisakis</taxon>
        <taxon>Anisakis simplex complex</taxon>
    </lineage>
</organism>
<reference evidence="3" key="1">
    <citation type="submission" date="2017-02" db="UniProtKB">
        <authorList>
            <consortium name="WormBaseParasite"/>
        </authorList>
    </citation>
    <scope>IDENTIFICATION</scope>
</reference>
<dbReference type="OrthoDB" id="6537869at2759"/>
<dbReference type="GO" id="GO:0005739">
    <property type="term" value="C:mitochondrion"/>
    <property type="evidence" value="ECO:0007669"/>
    <property type="project" value="TreeGrafter"/>
</dbReference>
<dbReference type="GO" id="GO:0005960">
    <property type="term" value="C:glycine cleavage complex"/>
    <property type="evidence" value="ECO:0007669"/>
    <property type="project" value="TreeGrafter"/>
</dbReference>
<dbReference type="WBParaSite" id="ASIM_0000821301-mRNA-1">
    <property type="protein sequence ID" value="ASIM_0000821301-mRNA-1"/>
    <property type="gene ID" value="ASIM_0000821301"/>
</dbReference>
<dbReference type="AlphaFoldDB" id="A0A0M3JKN7"/>
<evidence type="ECO:0000313" key="3">
    <source>
        <dbReference type="WBParaSite" id="ASIM_0000821301-mRNA-1"/>
    </source>
</evidence>
<dbReference type="PANTHER" id="PTHR11773:SF1">
    <property type="entry name" value="GLYCINE DEHYDROGENASE (DECARBOXYLATING), MITOCHONDRIAL"/>
    <property type="match status" value="1"/>
</dbReference>
<dbReference type="PANTHER" id="PTHR11773">
    <property type="entry name" value="GLYCINE DEHYDROGENASE, DECARBOXYLATING"/>
    <property type="match status" value="1"/>
</dbReference>
<dbReference type="Proteomes" id="UP000267096">
    <property type="component" value="Unassembled WGS sequence"/>
</dbReference>
<keyword evidence="2" id="KW-1185">Reference proteome</keyword>
<dbReference type="InterPro" id="IPR020581">
    <property type="entry name" value="GDC_P"/>
</dbReference>
<dbReference type="GO" id="GO:0019464">
    <property type="term" value="P:glycine decarboxylation via glycine cleavage system"/>
    <property type="evidence" value="ECO:0007669"/>
    <property type="project" value="TreeGrafter"/>
</dbReference>
<sequence length="113" mass="12988">MDESFQQVYEVFELVHEVFQEEITAGILESTGPLIGNSPHIRSSEFLTHPIFNSYHSETQLMRYMKRLENKDVSLANSMIPLGSCTMKMNGSAELIVSVLKEFRNVTFLCRRL</sequence>
<dbReference type="GO" id="GO:0030170">
    <property type="term" value="F:pyridoxal phosphate binding"/>
    <property type="evidence" value="ECO:0007669"/>
    <property type="project" value="TreeGrafter"/>
</dbReference>
<protein>
    <submittedName>
        <fullName evidence="3">Glycine dehydrogenase (aminomethyl-transferring)</fullName>
    </submittedName>
</protein>
<gene>
    <name evidence="1" type="ORF">ASIM_LOCUS7964</name>
</gene>
<name>A0A0M3JKN7_ANISI</name>
<dbReference type="GO" id="GO:0004375">
    <property type="term" value="F:glycine dehydrogenase (decarboxylating) activity"/>
    <property type="evidence" value="ECO:0007669"/>
    <property type="project" value="InterPro"/>
</dbReference>